<dbReference type="Proteomes" id="UP000823749">
    <property type="component" value="Chromosome 10"/>
</dbReference>
<keyword evidence="2" id="KW-1185">Reference proteome</keyword>
<organism evidence="1 2">
    <name type="scientific">Rhododendron griersonianum</name>
    <dbReference type="NCBI Taxonomy" id="479676"/>
    <lineage>
        <taxon>Eukaryota</taxon>
        <taxon>Viridiplantae</taxon>
        <taxon>Streptophyta</taxon>
        <taxon>Embryophyta</taxon>
        <taxon>Tracheophyta</taxon>
        <taxon>Spermatophyta</taxon>
        <taxon>Magnoliopsida</taxon>
        <taxon>eudicotyledons</taxon>
        <taxon>Gunneridae</taxon>
        <taxon>Pentapetalae</taxon>
        <taxon>asterids</taxon>
        <taxon>Ericales</taxon>
        <taxon>Ericaceae</taxon>
        <taxon>Ericoideae</taxon>
        <taxon>Rhodoreae</taxon>
        <taxon>Rhododendron</taxon>
    </lineage>
</organism>
<protein>
    <submittedName>
        <fullName evidence="1">Uncharacterized protein</fullName>
    </submittedName>
</protein>
<reference evidence="1" key="1">
    <citation type="submission" date="2020-08" db="EMBL/GenBank/DDBJ databases">
        <title>Plant Genome Project.</title>
        <authorList>
            <person name="Zhang R.-G."/>
        </authorList>
    </citation>
    <scope>NUCLEOTIDE SEQUENCE</scope>
    <source>
        <strain evidence="1">WSP0</strain>
        <tissue evidence="1">Leaf</tissue>
    </source>
</reference>
<evidence type="ECO:0000313" key="1">
    <source>
        <dbReference type="EMBL" id="KAG5529565.1"/>
    </source>
</evidence>
<dbReference type="AlphaFoldDB" id="A0AAV6IPV3"/>
<evidence type="ECO:0000313" key="2">
    <source>
        <dbReference type="Proteomes" id="UP000823749"/>
    </source>
</evidence>
<name>A0AAV6IPV3_9ERIC</name>
<gene>
    <name evidence="1" type="ORF">RHGRI_030080</name>
</gene>
<comment type="caution">
    <text evidence="1">The sequence shown here is derived from an EMBL/GenBank/DDBJ whole genome shotgun (WGS) entry which is preliminary data.</text>
</comment>
<dbReference type="EMBL" id="JACTNZ010000010">
    <property type="protein sequence ID" value="KAG5529565.1"/>
    <property type="molecule type" value="Genomic_DNA"/>
</dbReference>
<proteinExistence type="predicted"/>
<sequence length="112" mass="12811">MDSLAAATAPKLVIPATNSPSSVQRLLGSRLNLKRTRKKLLRAHAAENTRPRSTAIDFSDPQWPSRFQEDFEARFNIPHLTDVFRDDVVPIPSTFCLKMRYLENLILCVRLF</sequence>
<accession>A0AAV6IPV3</accession>